<feature type="domain" description="CS" evidence="5">
    <location>
        <begin position="43"/>
        <end position="150"/>
    </location>
</feature>
<dbReference type="InterPro" id="IPR002068">
    <property type="entry name" value="A-crystallin/Hsp20_dom"/>
</dbReference>
<dbReference type="AlphaFoldDB" id="A0A1B7N2T4"/>
<dbReference type="FunCoup" id="A0A1B7N2T4">
    <property type="interactions" value="199"/>
</dbReference>
<dbReference type="EMBL" id="KV448260">
    <property type="protein sequence ID" value="OAX39170.1"/>
    <property type="molecule type" value="Genomic_DNA"/>
</dbReference>
<reference evidence="6 7" key="1">
    <citation type="submission" date="2016-06" db="EMBL/GenBank/DDBJ databases">
        <title>Comparative genomics of the ectomycorrhizal sister species Rhizopogon vinicolor and Rhizopogon vesiculosus (Basidiomycota: Boletales) reveals a divergence of the mating type B locus.</title>
        <authorList>
            <consortium name="DOE Joint Genome Institute"/>
            <person name="Mujic A.B."/>
            <person name="Kuo A."/>
            <person name="Tritt A."/>
            <person name="Lipzen A."/>
            <person name="Chen C."/>
            <person name="Johnson J."/>
            <person name="Sharma A."/>
            <person name="Barry K."/>
            <person name="Grigoriev I.V."/>
            <person name="Spatafora J.W."/>
        </authorList>
    </citation>
    <scope>NUCLEOTIDE SEQUENCE [LARGE SCALE GENOMIC DNA]</scope>
    <source>
        <strain evidence="6 7">AM-OR11-026</strain>
    </source>
</reference>
<dbReference type="STRING" id="1314800.A0A1B7N2T4"/>
<dbReference type="InParanoid" id="A0A1B7N2T4"/>
<dbReference type="InterPro" id="IPR008978">
    <property type="entry name" value="HSP20-like_chaperone"/>
</dbReference>
<dbReference type="Gene3D" id="2.60.40.790">
    <property type="match status" value="1"/>
</dbReference>
<dbReference type="CDD" id="cd06464">
    <property type="entry name" value="ACD_sHsps-like"/>
    <property type="match status" value="1"/>
</dbReference>
<proteinExistence type="inferred from homology"/>
<evidence type="ECO:0000256" key="3">
    <source>
        <dbReference type="RuleBase" id="RU003616"/>
    </source>
</evidence>
<comment type="similarity">
    <text evidence="2 3">Belongs to the small heat shock protein (HSP20) family.</text>
</comment>
<gene>
    <name evidence="6" type="ORF">K503DRAFT_690186</name>
</gene>
<accession>A0A1B7N2T4</accession>
<evidence type="ECO:0000313" key="6">
    <source>
        <dbReference type="EMBL" id="OAX39170.1"/>
    </source>
</evidence>
<keyword evidence="7" id="KW-1185">Reference proteome</keyword>
<feature type="domain" description="SHSP" evidence="4">
    <location>
        <begin position="39"/>
        <end position="152"/>
    </location>
</feature>
<protein>
    <submittedName>
        <fullName evidence="6">Small heat shock protein</fullName>
    </submittedName>
</protein>
<dbReference type="PANTHER" id="PTHR11527">
    <property type="entry name" value="HEAT-SHOCK PROTEIN 20 FAMILY MEMBER"/>
    <property type="match status" value="1"/>
</dbReference>
<keyword evidence="1 6" id="KW-0346">Stress response</keyword>
<dbReference type="InterPro" id="IPR031107">
    <property type="entry name" value="Small_HSP"/>
</dbReference>
<dbReference type="PROSITE" id="PS51203">
    <property type="entry name" value="CS"/>
    <property type="match status" value="1"/>
</dbReference>
<evidence type="ECO:0000256" key="1">
    <source>
        <dbReference type="ARBA" id="ARBA00023016"/>
    </source>
</evidence>
<evidence type="ECO:0000256" key="2">
    <source>
        <dbReference type="PROSITE-ProRule" id="PRU00285"/>
    </source>
</evidence>
<evidence type="ECO:0000259" key="4">
    <source>
        <dbReference type="PROSITE" id="PS01031"/>
    </source>
</evidence>
<evidence type="ECO:0000259" key="5">
    <source>
        <dbReference type="PROSITE" id="PS51203"/>
    </source>
</evidence>
<sequence length="152" mass="17211">MSLARVFYDPFTEFDRLFDDAFNARFRPSTTTEGSAIAQRRDRAFPKMDLHENPETKTVTATMELPGLKSEDLVIEVQGNRLTVSGETKRSENHEKGTYAVQERSYGKFSRTIQIPQGIKTEEVQAKMENGVLTVTFPKAAPDQQPKRINIA</sequence>
<dbReference type="SUPFAM" id="SSF49764">
    <property type="entry name" value="HSP20-like chaperones"/>
    <property type="match status" value="1"/>
</dbReference>
<dbReference type="InterPro" id="IPR007052">
    <property type="entry name" value="CS_dom"/>
</dbReference>
<dbReference type="PROSITE" id="PS01031">
    <property type="entry name" value="SHSP"/>
    <property type="match status" value="1"/>
</dbReference>
<organism evidence="6 7">
    <name type="scientific">Rhizopogon vinicolor AM-OR11-026</name>
    <dbReference type="NCBI Taxonomy" id="1314800"/>
    <lineage>
        <taxon>Eukaryota</taxon>
        <taxon>Fungi</taxon>
        <taxon>Dikarya</taxon>
        <taxon>Basidiomycota</taxon>
        <taxon>Agaricomycotina</taxon>
        <taxon>Agaricomycetes</taxon>
        <taxon>Agaricomycetidae</taxon>
        <taxon>Boletales</taxon>
        <taxon>Suillineae</taxon>
        <taxon>Rhizopogonaceae</taxon>
        <taxon>Rhizopogon</taxon>
    </lineage>
</organism>
<dbReference type="Pfam" id="PF00011">
    <property type="entry name" value="HSP20"/>
    <property type="match status" value="1"/>
</dbReference>
<evidence type="ECO:0000313" key="7">
    <source>
        <dbReference type="Proteomes" id="UP000092154"/>
    </source>
</evidence>
<dbReference type="OrthoDB" id="1431247at2759"/>
<dbReference type="Proteomes" id="UP000092154">
    <property type="component" value="Unassembled WGS sequence"/>
</dbReference>
<name>A0A1B7N2T4_9AGAM</name>